<dbReference type="CDD" id="cd00531">
    <property type="entry name" value="NTF2_like"/>
    <property type="match status" value="1"/>
</dbReference>
<organism evidence="2 3">
    <name type="scientific">Dactylosporangium matsuzakiense</name>
    <dbReference type="NCBI Taxonomy" id="53360"/>
    <lineage>
        <taxon>Bacteria</taxon>
        <taxon>Bacillati</taxon>
        <taxon>Actinomycetota</taxon>
        <taxon>Actinomycetes</taxon>
        <taxon>Micromonosporales</taxon>
        <taxon>Micromonosporaceae</taxon>
        <taxon>Dactylosporangium</taxon>
    </lineage>
</organism>
<sequence>MFGMYVTDKQALSAPADRLAGAHSTAKVDSLVRADGVAGVVGLVGADGVARVDSLVGADGVAAVDELRDRVEIVDALYRFGLGQDLRDRELLASAFAETAELDFGPAAARWGGEAPLMTGRDLIADTITGLFAGRVDTTHVVTNPRIHIDGDSARLTALVEAQHLLTGDHGTHALLKNVYDVVLIRDGTRWVVRRMRIENIWYTGDPTAIFGP</sequence>
<dbReference type="Gene3D" id="3.10.450.50">
    <property type="match status" value="1"/>
</dbReference>
<keyword evidence="3" id="KW-1185">Reference proteome</keyword>
<name>A0A9W6NPH9_9ACTN</name>
<dbReference type="Proteomes" id="UP001143480">
    <property type="component" value="Unassembled WGS sequence"/>
</dbReference>
<comment type="caution">
    <text evidence="2">The sequence shown here is derived from an EMBL/GenBank/DDBJ whole genome shotgun (WGS) entry which is preliminary data.</text>
</comment>
<dbReference type="SUPFAM" id="SSF54427">
    <property type="entry name" value="NTF2-like"/>
    <property type="match status" value="1"/>
</dbReference>
<proteinExistence type="predicted"/>
<feature type="domain" description="SnoaL-like" evidence="1">
    <location>
        <begin position="66"/>
        <end position="197"/>
    </location>
</feature>
<evidence type="ECO:0000259" key="1">
    <source>
        <dbReference type="Pfam" id="PF13577"/>
    </source>
</evidence>
<evidence type="ECO:0000313" key="3">
    <source>
        <dbReference type="Proteomes" id="UP001143480"/>
    </source>
</evidence>
<dbReference type="EMBL" id="BSFP01000041">
    <property type="protein sequence ID" value="GLL04092.1"/>
    <property type="molecule type" value="Genomic_DNA"/>
</dbReference>
<dbReference type="AlphaFoldDB" id="A0A9W6NPH9"/>
<dbReference type="InterPro" id="IPR032710">
    <property type="entry name" value="NTF2-like_dom_sf"/>
</dbReference>
<dbReference type="InterPro" id="IPR037401">
    <property type="entry name" value="SnoaL-like"/>
</dbReference>
<reference evidence="2" key="1">
    <citation type="journal article" date="2014" name="Int. J. Syst. Evol. Microbiol.">
        <title>Complete genome sequence of Corynebacterium casei LMG S-19264T (=DSM 44701T), isolated from a smear-ripened cheese.</title>
        <authorList>
            <consortium name="US DOE Joint Genome Institute (JGI-PGF)"/>
            <person name="Walter F."/>
            <person name="Albersmeier A."/>
            <person name="Kalinowski J."/>
            <person name="Ruckert C."/>
        </authorList>
    </citation>
    <scope>NUCLEOTIDE SEQUENCE</scope>
    <source>
        <strain evidence="2">VKM Ac-1321</strain>
    </source>
</reference>
<accession>A0A9W6NPH9</accession>
<dbReference type="Pfam" id="PF13577">
    <property type="entry name" value="SnoaL_4"/>
    <property type="match status" value="1"/>
</dbReference>
<gene>
    <name evidence="2" type="ORF">GCM10017581_058390</name>
</gene>
<evidence type="ECO:0000313" key="2">
    <source>
        <dbReference type="EMBL" id="GLL04092.1"/>
    </source>
</evidence>
<protein>
    <recommendedName>
        <fullName evidence="1">SnoaL-like domain-containing protein</fullName>
    </recommendedName>
</protein>
<reference evidence="2" key="2">
    <citation type="submission" date="2023-01" db="EMBL/GenBank/DDBJ databases">
        <authorList>
            <person name="Sun Q."/>
            <person name="Evtushenko L."/>
        </authorList>
    </citation>
    <scope>NUCLEOTIDE SEQUENCE</scope>
    <source>
        <strain evidence="2">VKM Ac-1321</strain>
    </source>
</reference>